<evidence type="ECO:0000313" key="5">
    <source>
        <dbReference type="Proteomes" id="UP001164286"/>
    </source>
</evidence>
<dbReference type="PRINTS" id="PR00753">
    <property type="entry name" value="ACCSYNTHASE"/>
</dbReference>
<evidence type="ECO:0000259" key="3">
    <source>
        <dbReference type="Pfam" id="PF00155"/>
    </source>
</evidence>
<sequence length="541" mass="59250">MTTASPAPRNPNRLSLQPPAGLPALPASPSPLSSARSATFPRPINQTRPGIAFDLPDSDPNEASTRGTENSEYTLIGCLAGLSISTLPSLSSLDGESEEQRRIYLGPKLSDRATGGPDAGPLIERFSCLFKDQYNCATNPKGIVSMGVAENFLMEKECIELFSKALAKNLLASDLSYGNDLWGSRRIKSALAGFYNDWFDPAEPIQPDHMITGNGCSAVLDQLFYTLMDEGEAILIAAPYYTGFDRDLIGRARVRIVPVHIPDDLDPCGPESLEAFETQLQQLKSEGIVTRAVILCNPQNPLGRTYPRSTLLAYAKFCEEQDLHLVSDEIYALSVYDTPDWKEAVPFTSMMSVDVEKELGMDFDRARVHVVYGMSKDFCANGLRVGSLISQHNPLLLRAMANISMLMKISSPADIIWSSLLTDSTALTAFISENRRRLAEAHALTRGWFTARGVPVANSNAGHFIWVNLGGKLGFEEGEAGVKEEKKVFQELLDGGVYIAPGTAYHYDKPGWYRVTFSIARDNLLVGLGKIERILDLTVTA</sequence>
<dbReference type="GeneID" id="77728727"/>
<accession>A0AA38LVY3</accession>
<dbReference type="InterPro" id="IPR050478">
    <property type="entry name" value="Ethylene_sulfur-biosynth"/>
</dbReference>
<dbReference type="CDD" id="cd00609">
    <property type="entry name" value="AAT_like"/>
    <property type="match status" value="1"/>
</dbReference>
<reference evidence="4" key="1">
    <citation type="journal article" date="2022" name="G3 (Bethesda)">
        <title>High quality genome of the basidiomycete yeast Dioszegia hungarica PDD-24b-2 isolated from cloud water.</title>
        <authorList>
            <person name="Jarrige D."/>
            <person name="Haridas S."/>
            <person name="Bleykasten-Grosshans C."/>
            <person name="Joly M."/>
            <person name="Nadalig T."/>
            <person name="Sancelme M."/>
            <person name="Vuilleumier S."/>
            <person name="Grigoriev I.V."/>
            <person name="Amato P."/>
            <person name="Bringel F."/>
        </authorList>
    </citation>
    <scope>NUCLEOTIDE SEQUENCE</scope>
    <source>
        <strain evidence="4">PDD-24b-2</strain>
    </source>
</reference>
<keyword evidence="1" id="KW-0663">Pyridoxal phosphate</keyword>
<dbReference type="Proteomes" id="UP001164286">
    <property type="component" value="Unassembled WGS sequence"/>
</dbReference>
<protein>
    <submittedName>
        <fullName evidence="4">Pyridoxal phosphate-dependent transferase</fullName>
    </submittedName>
</protein>
<dbReference type="GO" id="GO:0006520">
    <property type="term" value="P:amino acid metabolic process"/>
    <property type="evidence" value="ECO:0007669"/>
    <property type="project" value="TreeGrafter"/>
</dbReference>
<keyword evidence="4" id="KW-0808">Transferase</keyword>
<gene>
    <name evidence="4" type="ORF">MKK02DRAFT_36925</name>
</gene>
<dbReference type="RefSeq" id="XP_052945718.1">
    <property type="nucleotide sequence ID" value="XM_053089522.1"/>
</dbReference>
<dbReference type="GO" id="GO:0008483">
    <property type="term" value="F:transaminase activity"/>
    <property type="evidence" value="ECO:0007669"/>
    <property type="project" value="TreeGrafter"/>
</dbReference>
<dbReference type="EMBL" id="JAKWFO010000005">
    <property type="protein sequence ID" value="KAI9635941.1"/>
    <property type="molecule type" value="Genomic_DNA"/>
</dbReference>
<dbReference type="InterPro" id="IPR015424">
    <property type="entry name" value="PyrdxlP-dep_Trfase"/>
</dbReference>
<dbReference type="PANTHER" id="PTHR43795">
    <property type="entry name" value="BIFUNCTIONAL ASPARTATE AMINOTRANSFERASE AND GLUTAMATE/ASPARTATE-PREPHENATE AMINOTRANSFERASE-RELATED"/>
    <property type="match status" value="1"/>
</dbReference>
<dbReference type="InterPro" id="IPR004839">
    <property type="entry name" value="Aminotransferase_I/II_large"/>
</dbReference>
<dbReference type="Gene3D" id="3.90.1150.10">
    <property type="entry name" value="Aspartate Aminotransferase, domain 1"/>
    <property type="match status" value="1"/>
</dbReference>
<evidence type="ECO:0000256" key="2">
    <source>
        <dbReference type="SAM" id="MobiDB-lite"/>
    </source>
</evidence>
<dbReference type="GO" id="GO:0030170">
    <property type="term" value="F:pyridoxal phosphate binding"/>
    <property type="evidence" value="ECO:0007669"/>
    <property type="project" value="InterPro"/>
</dbReference>
<evidence type="ECO:0000313" key="4">
    <source>
        <dbReference type="EMBL" id="KAI9635941.1"/>
    </source>
</evidence>
<dbReference type="InterPro" id="IPR015422">
    <property type="entry name" value="PyrdxlP-dep_Trfase_small"/>
</dbReference>
<dbReference type="PANTHER" id="PTHR43795:SF39">
    <property type="entry name" value="AMINOTRANSFERASE CLASS I_CLASSII DOMAIN-CONTAINING PROTEIN"/>
    <property type="match status" value="1"/>
</dbReference>
<keyword evidence="5" id="KW-1185">Reference proteome</keyword>
<feature type="domain" description="Aminotransferase class I/classII large" evidence="3">
    <location>
        <begin position="179"/>
        <end position="524"/>
    </location>
</feature>
<name>A0AA38LVY3_9TREE</name>
<organism evidence="4 5">
    <name type="scientific">Dioszegia hungarica</name>
    <dbReference type="NCBI Taxonomy" id="4972"/>
    <lineage>
        <taxon>Eukaryota</taxon>
        <taxon>Fungi</taxon>
        <taxon>Dikarya</taxon>
        <taxon>Basidiomycota</taxon>
        <taxon>Agaricomycotina</taxon>
        <taxon>Tremellomycetes</taxon>
        <taxon>Tremellales</taxon>
        <taxon>Bulleribasidiaceae</taxon>
        <taxon>Dioszegia</taxon>
    </lineage>
</organism>
<feature type="compositionally biased region" description="Low complexity" evidence="2">
    <location>
        <begin position="14"/>
        <end position="38"/>
    </location>
</feature>
<dbReference type="InterPro" id="IPR015421">
    <property type="entry name" value="PyrdxlP-dep_Trfase_major"/>
</dbReference>
<dbReference type="Gene3D" id="3.40.640.10">
    <property type="entry name" value="Type I PLP-dependent aspartate aminotransferase-like (Major domain)"/>
    <property type="match status" value="1"/>
</dbReference>
<dbReference type="SUPFAM" id="SSF53383">
    <property type="entry name" value="PLP-dependent transferases"/>
    <property type="match status" value="1"/>
</dbReference>
<dbReference type="AlphaFoldDB" id="A0AA38LVY3"/>
<evidence type="ECO:0000256" key="1">
    <source>
        <dbReference type="ARBA" id="ARBA00022898"/>
    </source>
</evidence>
<feature type="region of interest" description="Disordered" evidence="2">
    <location>
        <begin position="1"/>
        <end position="69"/>
    </location>
</feature>
<proteinExistence type="predicted"/>
<comment type="caution">
    <text evidence="4">The sequence shown here is derived from an EMBL/GenBank/DDBJ whole genome shotgun (WGS) entry which is preliminary data.</text>
</comment>
<dbReference type="Pfam" id="PF00155">
    <property type="entry name" value="Aminotran_1_2"/>
    <property type="match status" value="1"/>
</dbReference>